<dbReference type="AlphaFoldDB" id="A0A7Y0BMC9"/>
<reference evidence="1 2" key="1">
    <citation type="submission" date="2020-04" db="EMBL/GenBank/DDBJ databases">
        <title>Novosphingobium sp. TW-4 isolated from soil.</title>
        <authorList>
            <person name="Dahal R.H."/>
            <person name="Chaudhary D.K."/>
        </authorList>
    </citation>
    <scope>NUCLEOTIDE SEQUENCE [LARGE SCALE GENOMIC DNA]</scope>
    <source>
        <strain evidence="1 2">TW-4</strain>
    </source>
</reference>
<sequence>MKWFADQAQQAKSLWEQILVFFTGKKIAVLGPRASGKTTLITFLLNGELPEEYFATAKPEKIAGRKVRLGDLALTVQAVTDVPGDTQSHAEWERQYNAADIAFYMVDASKIHAGDDTYIKLITGEMRHIGEWLESRKQKPPKFFLVATHCDLIPDYASLASSRVTGFKDAFWKAPVLQQLIFLAGGSKHVKCAAGSLRDANGSNELVGEILHQVIA</sequence>
<dbReference type="Proteomes" id="UP000583556">
    <property type="component" value="Unassembled WGS sequence"/>
</dbReference>
<dbReference type="SUPFAM" id="SSF52540">
    <property type="entry name" value="P-loop containing nucleoside triphosphate hydrolases"/>
    <property type="match status" value="1"/>
</dbReference>
<name>A0A7Y0BMC9_9SPHN</name>
<dbReference type="EMBL" id="JABBGM010000002">
    <property type="protein sequence ID" value="NML92845.1"/>
    <property type="molecule type" value="Genomic_DNA"/>
</dbReference>
<proteinExistence type="predicted"/>
<comment type="caution">
    <text evidence="1">The sequence shown here is derived from an EMBL/GenBank/DDBJ whole genome shotgun (WGS) entry which is preliminary data.</text>
</comment>
<organism evidence="1 2">
    <name type="scientific">Novosphingobium olei</name>
    <dbReference type="NCBI Taxonomy" id="2728851"/>
    <lineage>
        <taxon>Bacteria</taxon>
        <taxon>Pseudomonadati</taxon>
        <taxon>Pseudomonadota</taxon>
        <taxon>Alphaproteobacteria</taxon>
        <taxon>Sphingomonadales</taxon>
        <taxon>Sphingomonadaceae</taxon>
        <taxon>Novosphingobium</taxon>
    </lineage>
</organism>
<protein>
    <submittedName>
        <fullName evidence="1">GTPase domain-containing protein</fullName>
    </submittedName>
</protein>
<evidence type="ECO:0000313" key="1">
    <source>
        <dbReference type="EMBL" id="NML92845.1"/>
    </source>
</evidence>
<accession>A0A7Y0BMC9</accession>
<dbReference type="RefSeq" id="WP_169492132.1">
    <property type="nucleotide sequence ID" value="NZ_JABBGM010000002.1"/>
</dbReference>
<keyword evidence="2" id="KW-1185">Reference proteome</keyword>
<dbReference type="InterPro" id="IPR027417">
    <property type="entry name" value="P-loop_NTPase"/>
</dbReference>
<evidence type="ECO:0000313" key="2">
    <source>
        <dbReference type="Proteomes" id="UP000583556"/>
    </source>
</evidence>
<dbReference type="Gene3D" id="3.40.50.300">
    <property type="entry name" value="P-loop containing nucleotide triphosphate hydrolases"/>
    <property type="match status" value="1"/>
</dbReference>
<dbReference type="CDD" id="cd00882">
    <property type="entry name" value="Ras_like_GTPase"/>
    <property type="match status" value="1"/>
</dbReference>
<gene>
    <name evidence="1" type="ORF">HHL27_04050</name>
</gene>